<comment type="caution">
    <text evidence="1">The sequence shown here is derived from an EMBL/GenBank/DDBJ whole genome shotgun (WGS) entry which is preliminary data.</text>
</comment>
<evidence type="ECO:0000313" key="1">
    <source>
        <dbReference type="EMBL" id="GAA1676965.1"/>
    </source>
</evidence>
<dbReference type="EMBL" id="BAAANY010000009">
    <property type="protein sequence ID" value="GAA1676965.1"/>
    <property type="molecule type" value="Genomic_DNA"/>
</dbReference>
<reference evidence="1 2" key="1">
    <citation type="journal article" date="2019" name="Int. J. Syst. Evol. Microbiol.">
        <title>The Global Catalogue of Microorganisms (GCM) 10K type strain sequencing project: providing services to taxonomists for standard genome sequencing and annotation.</title>
        <authorList>
            <consortium name="The Broad Institute Genomics Platform"/>
            <consortium name="The Broad Institute Genome Sequencing Center for Infectious Disease"/>
            <person name="Wu L."/>
            <person name="Ma J."/>
        </authorList>
    </citation>
    <scope>NUCLEOTIDE SEQUENCE [LARGE SCALE GENOMIC DNA]</scope>
    <source>
        <strain evidence="1 2">JCM 14718</strain>
    </source>
</reference>
<proteinExistence type="predicted"/>
<accession>A0ABN2GUB1</accession>
<dbReference type="InterPro" id="IPR011008">
    <property type="entry name" value="Dimeric_a/b-barrel"/>
</dbReference>
<name>A0ABN2GUB1_9ACTN</name>
<organism evidence="1 2">
    <name type="scientific">Fodinicola feengrottensis</name>
    <dbReference type="NCBI Taxonomy" id="435914"/>
    <lineage>
        <taxon>Bacteria</taxon>
        <taxon>Bacillati</taxon>
        <taxon>Actinomycetota</taxon>
        <taxon>Actinomycetes</taxon>
        <taxon>Mycobacteriales</taxon>
        <taxon>Fodinicola</taxon>
    </lineage>
</organism>
<gene>
    <name evidence="1" type="ORF">GCM10009765_27840</name>
</gene>
<dbReference type="RefSeq" id="WP_344310449.1">
    <property type="nucleotide sequence ID" value="NZ_BAAANY010000009.1"/>
</dbReference>
<evidence type="ECO:0008006" key="3">
    <source>
        <dbReference type="Google" id="ProtNLM"/>
    </source>
</evidence>
<dbReference type="Proteomes" id="UP001500618">
    <property type="component" value="Unassembled WGS sequence"/>
</dbReference>
<sequence>MRTTDFSQAPDKARATAMFIGATRYRGPGSIVSLSRTWFQLVRDMKRMRGYVWHHVYWEFPFTLGTIAFFEDREALLRFARSKHHRALMPWISDGKKNALGGWIRLYSAAESGYAQGIWRAEDGAMQHIDTFTPLGNETAGPPVIRKARVR</sequence>
<keyword evidence="2" id="KW-1185">Reference proteome</keyword>
<protein>
    <recommendedName>
        <fullName evidence="3">DUF4188 domain-containing protein</fullName>
    </recommendedName>
</protein>
<evidence type="ECO:0000313" key="2">
    <source>
        <dbReference type="Proteomes" id="UP001500618"/>
    </source>
</evidence>
<dbReference type="SUPFAM" id="SSF54909">
    <property type="entry name" value="Dimeric alpha+beta barrel"/>
    <property type="match status" value="1"/>
</dbReference>